<keyword evidence="3" id="KW-0472">Membrane</keyword>
<gene>
    <name evidence="5" type="ORF">C427_5198</name>
</gene>
<accession>M4RUB5</accession>
<feature type="transmembrane region" description="Helical" evidence="3">
    <location>
        <begin position="6"/>
        <end position="27"/>
    </location>
</feature>
<evidence type="ECO:0000313" key="6">
    <source>
        <dbReference type="Proteomes" id="UP000011864"/>
    </source>
</evidence>
<dbReference type="SMART" id="SM00360">
    <property type="entry name" value="RRM"/>
    <property type="match status" value="1"/>
</dbReference>
<dbReference type="AlphaFoldDB" id="M4RUB5"/>
<evidence type="ECO:0000256" key="2">
    <source>
        <dbReference type="ARBA" id="ARBA00022884"/>
    </source>
</evidence>
<dbReference type="RefSeq" id="WP_015431349.1">
    <property type="nucleotide sequence ID" value="NC_020514.1"/>
</dbReference>
<dbReference type="SUPFAM" id="SSF54928">
    <property type="entry name" value="RNA-binding domain, RBD"/>
    <property type="match status" value="1"/>
</dbReference>
<name>M4RUB5_9ALTE</name>
<feature type="transmembrane region" description="Helical" evidence="3">
    <location>
        <begin position="34"/>
        <end position="54"/>
    </location>
</feature>
<dbReference type="STRING" id="1129794.C427_5198"/>
<keyword evidence="1" id="KW-0677">Repeat</keyword>
<dbReference type="eggNOG" id="COG0724">
    <property type="taxonomic scope" value="Bacteria"/>
</dbReference>
<reference evidence="5 6" key="1">
    <citation type="journal article" date="2013" name="Genome Announc.">
        <title>Complete Genome Sequence of Glaciecola psychrophila Strain 170T.</title>
        <authorList>
            <person name="Yin J."/>
            <person name="Chen J."/>
            <person name="Liu G."/>
            <person name="Yu Y."/>
            <person name="Song L."/>
            <person name="Wang X."/>
            <person name="Qu X."/>
        </authorList>
    </citation>
    <scope>NUCLEOTIDE SEQUENCE [LARGE SCALE GENOMIC DNA]</scope>
    <source>
        <strain evidence="5 6">170</strain>
    </source>
</reference>
<dbReference type="Pfam" id="PF00076">
    <property type="entry name" value="RRM_1"/>
    <property type="match status" value="1"/>
</dbReference>
<dbReference type="InterPro" id="IPR035979">
    <property type="entry name" value="RBD_domain_sf"/>
</dbReference>
<dbReference type="KEGG" id="gps:C427_5198"/>
<dbReference type="PROSITE" id="PS50102">
    <property type="entry name" value="RRM"/>
    <property type="match status" value="1"/>
</dbReference>
<dbReference type="HOGENOM" id="CLU_110278_0_0_6"/>
<proteinExistence type="predicted"/>
<keyword evidence="6" id="KW-1185">Reference proteome</keyword>
<keyword evidence="2" id="KW-0694">RNA-binding</keyword>
<evidence type="ECO:0000256" key="3">
    <source>
        <dbReference type="SAM" id="Phobius"/>
    </source>
</evidence>
<organism evidence="5 6">
    <name type="scientific">Paraglaciecola psychrophila 170</name>
    <dbReference type="NCBI Taxonomy" id="1129794"/>
    <lineage>
        <taxon>Bacteria</taxon>
        <taxon>Pseudomonadati</taxon>
        <taxon>Pseudomonadota</taxon>
        <taxon>Gammaproteobacteria</taxon>
        <taxon>Alteromonadales</taxon>
        <taxon>Alteromonadaceae</taxon>
        <taxon>Paraglaciecola</taxon>
    </lineage>
</organism>
<dbReference type="EMBL" id="CP003837">
    <property type="protein sequence ID" value="AGH47295.1"/>
    <property type="molecule type" value="Genomic_DNA"/>
</dbReference>
<dbReference type="Proteomes" id="UP000011864">
    <property type="component" value="Chromosome"/>
</dbReference>
<feature type="domain" description="RRM" evidence="4">
    <location>
        <begin position="70"/>
        <end position="147"/>
    </location>
</feature>
<dbReference type="InterPro" id="IPR012677">
    <property type="entry name" value="Nucleotide-bd_a/b_plait_sf"/>
</dbReference>
<dbReference type="InterPro" id="IPR000504">
    <property type="entry name" value="RRM_dom"/>
</dbReference>
<dbReference type="PANTHER" id="PTHR23236">
    <property type="entry name" value="EUKARYOTIC TRANSLATION INITIATION FACTOR 4B/4H"/>
    <property type="match status" value="1"/>
</dbReference>
<keyword evidence="3" id="KW-1133">Transmembrane helix</keyword>
<sequence>MNPSFILNIFVTVIFAIVLYYILPILASDMSNQLSAAIGVLVGGLLAPALSKLFSHSTLSNEQDVSSEVSTLYVGNLPYRADEEAVQEHFEQQGSVVSVRLMKDRRTGKRKGYGFVEMNAKGAAKAIKNLNDSTFQERTLKVRLAKEKLKKNSI</sequence>
<keyword evidence="3" id="KW-0812">Transmembrane</keyword>
<evidence type="ECO:0000259" key="4">
    <source>
        <dbReference type="PROSITE" id="PS50102"/>
    </source>
</evidence>
<evidence type="ECO:0000256" key="1">
    <source>
        <dbReference type="ARBA" id="ARBA00022737"/>
    </source>
</evidence>
<dbReference type="PANTHER" id="PTHR23236:SF119">
    <property type="entry name" value="NUCLEAR RNA-BINDING PROTEIN SART-3"/>
    <property type="match status" value="1"/>
</dbReference>
<dbReference type="Gene3D" id="3.30.70.330">
    <property type="match status" value="1"/>
</dbReference>
<dbReference type="PATRIC" id="fig|1129794.4.peg.5181"/>
<evidence type="ECO:0000313" key="5">
    <source>
        <dbReference type="EMBL" id="AGH47295.1"/>
    </source>
</evidence>
<dbReference type="GO" id="GO:0003723">
    <property type="term" value="F:RNA binding"/>
    <property type="evidence" value="ECO:0007669"/>
    <property type="project" value="UniProtKB-KW"/>
</dbReference>
<dbReference type="OrthoDB" id="9798855at2"/>
<protein>
    <submittedName>
        <fullName evidence="5">RNP-1 like RNA-binding protein</fullName>
    </submittedName>
</protein>